<dbReference type="InterPro" id="IPR010730">
    <property type="entry name" value="HET"/>
</dbReference>
<evidence type="ECO:0000313" key="2">
    <source>
        <dbReference type="EMBL" id="KAH7028037.1"/>
    </source>
</evidence>
<name>A0A9P8Y2J4_9PEZI</name>
<dbReference type="RefSeq" id="XP_046010836.1">
    <property type="nucleotide sequence ID" value="XM_046159096.1"/>
</dbReference>
<dbReference type="AlphaFoldDB" id="A0A9P8Y2J4"/>
<dbReference type="OrthoDB" id="3548654at2759"/>
<comment type="caution">
    <text evidence="2">The sequence shown here is derived from an EMBL/GenBank/DDBJ whole genome shotgun (WGS) entry which is preliminary data.</text>
</comment>
<dbReference type="Proteomes" id="UP000756346">
    <property type="component" value="Unassembled WGS sequence"/>
</dbReference>
<gene>
    <name evidence="2" type="ORF">B0I36DRAFT_365158</name>
</gene>
<dbReference type="PANTHER" id="PTHR24148:SF77">
    <property type="entry name" value="HETEROKARYON INCOMPATIBILITY DOMAIN-CONTAINING PROTEIN"/>
    <property type="match status" value="1"/>
</dbReference>
<reference evidence="2" key="1">
    <citation type="journal article" date="2021" name="Nat. Commun.">
        <title>Genetic determinants of endophytism in the Arabidopsis root mycobiome.</title>
        <authorList>
            <person name="Mesny F."/>
            <person name="Miyauchi S."/>
            <person name="Thiergart T."/>
            <person name="Pickel B."/>
            <person name="Atanasova L."/>
            <person name="Karlsson M."/>
            <person name="Huettel B."/>
            <person name="Barry K.W."/>
            <person name="Haridas S."/>
            <person name="Chen C."/>
            <person name="Bauer D."/>
            <person name="Andreopoulos W."/>
            <person name="Pangilinan J."/>
            <person name="LaButti K."/>
            <person name="Riley R."/>
            <person name="Lipzen A."/>
            <person name="Clum A."/>
            <person name="Drula E."/>
            <person name="Henrissat B."/>
            <person name="Kohler A."/>
            <person name="Grigoriev I.V."/>
            <person name="Martin F.M."/>
            <person name="Hacquard S."/>
        </authorList>
    </citation>
    <scope>NUCLEOTIDE SEQUENCE</scope>
    <source>
        <strain evidence="2">MPI-CAGE-CH-0230</strain>
    </source>
</reference>
<dbReference type="GeneID" id="70188642"/>
<dbReference type="EMBL" id="JAGTJQ010000007">
    <property type="protein sequence ID" value="KAH7028037.1"/>
    <property type="molecule type" value="Genomic_DNA"/>
</dbReference>
<feature type="domain" description="Heterokaryon incompatibility" evidence="1">
    <location>
        <begin position="59"/>
        <end position="113"/>
    </location>
</feature>
<sequence>MDNVHESPLAPTSGQRGPNALYTRLSTEAFRLVVVEQGSWTDPIQCWLRTVAFNSKQAYQALSYVWGTSISKSPISVDKHAVRITVNLELALKMLRKKNKDVVLWIDALCINQ</sequence>
<dbReference type="Pfam" id="PF06985">
    <property type="entry name" value="HET"/>
    <property type="match status" value="1"/>
</dbReference>
<keyword evidence="3" id="KW-1185">Reference proteome</keyword>
<protein>
    <recommendedName>
        <fullName evidence="1">Heterokaryon incompatibility domain-containing protein</fullName>
    </recommendedName>
</protein>
<accession>A0A9P8Y2J4</accession>
<evidence type="ECO:0000313" key="3">
    <source>
        <dbReference type="Proteomes" id="UP000756346"/>
    </source>
</evidence>
<dbReference type="PANTHER" id="PTHR24148">
    <property type="entry name" value="ANKYRIN REPEAT DOMAIN-CONTAINING PROTEIN 39 HOMOLOG-RELATED"/>
    <property type="match status" value="1"/>
</dbReference>
<evidence type="ECO:0000259" key="1">
    <source>
        <dbReference type="Pfam" id="PF06985"/>
    </source>
</evidence>
<organism evidence="2 3">
    <name type="scientific">Microdochium trichocladiopsis</name>
    <dbReference type="NCBI Taxonomy" id="1682393"/>
    <lineage>
        <taxon>Eukaryota</taxon>
        <taxon>Fungi</taxon>
        <taxon>Dikarya</taxon>
        <taxon>Ascomycota</taxon>
        <taxon>Pezizomycotina</taxon>
        <taxon>Sordariomycetes</taxon>
        <taxon>Xylariomycetidae</taxon>
        <taxon>Xylariales</taxon>
        <taxon>Microdochiaceae</taxon>
        <taxon>Microdochium</taxon>
    </lineage>
</organism>
<proteinExistence type="predicted"/>
<dbReference type="InterPro" id="IPR052895">
    <property type="entry name" value="HetReg/Transcr_Mod"/>
</dbReference>